<comment type="caution">
    <text evidence="6">The sequence shown here is derived from an EMBL/GenBank/DDBJ whole genome shotgun (WGS) entry which is preliminary data.</text>
</comment>
<evidence type="ECO:0000256" key="3">
    <source>
        <dbReference type="ARBA" id="ARBA00022801"/>
    </source>
</evidence>
<accession>A0A4Z1CBX9</accession>
<dbReference type="Proteomes" id="UP000297972">
    <property type="component" value="Unassembled WGS sequence"/>
</dbReference>
<gene>
    <name evidence="6" type="ORF">E4L95_07080</name>
</gene>
<dbReference type="OrthoDB" id="6058745at2"/>
<reference evidence="6 7" key="1">
    <citation type="submission" date="2019-03" db="EMBL/GenBank/DDBJ databases">
        <authorList>
            <person name="Li J."/>
        </authorList>
    </citation>
    <scope>NUCLEOTIDE SEQUENCE [LARGE SCALE GENOMIC DNA]</scope>
    <source>
        <strain evidence="6 7">3058</strain>
    </source>
</reference>
<dbReference type="Gene3D" id="3.90.1720.10">
    <property type="entry name" value="endopeptidase domain like (from Nostoc punctiforme)"/>
    <property type="match status" value="1"/>
</dbReference>
<evidence type="ECO:0000259" key="5">
    <source>
        <dbReference type="PROSITE" id="PS51935"/>
    </source>
</evidence>
<feature type="domain" description="NlpC/P60" evidence="5">
    <location>
        <begin position="5"/>
        <end position="140"/>
    </location>
</feature>
<dbReference type="AlphaFoldDB" id="A0A4Z1CBX9"/>
<evidence type="ECO:0000256" key="4">
    <source>
        <dbReference type="ARBA" id="ARBA00022807"/>
    </source>
</evidence>
<dbReference type="RefSeq" id="WP_135817009.1">
    <property type="nucleotide sequence ID" value="NZ_SRPG01000048.1"/>
</dbReference>
<dbReference type="InterPro" id="IPR038765">
    <property type="entry name" value="Papain-like_cys_pep_sf"/>
</dbReference>
<proteinExistence type="inferred from homology"/>
<evidence type="ECO:0000256" key="2">
    <source>
        <dbReference type="ARBA" id="ARBA00022670"/>
    </source>
</evidence>
<keyword evidence="7" id="KW-1185">Reference proteome</keyword>
<sequence>MPYDPTLHERAVLAARAWLDVPFRHQGRSRGGIDCVGLLICMARELGLPEYDVTGYTRRAQGMGFIEHFRANLIEIPLATAVPGDVMVFVETVFPCHTGILSTRHGEPHLIHAHAPRRKVIEEPFAGEWRDKLRFAFRFPGAGKV</sequence>
<keyword evidence="4" id="KW-0788">Thiol protease</keyword>
<dbReference type="PROSITE" id="PS51935">
    <property type="entry name" value="NLPC_P60"/>
    <property type="match status" value="1"/>
</dbReference>
<evidence type="ECO:0000313" key="7">
    <source>
        <dbReference type="Proteomes" id="UP000297972"/>
    </source>
</evidence>
<organism evidence="6 7">
    <name type="scientific">Paracoccus liaowanqingii</name>
    <dbReference type="NCBI Taxonomy" id="2560053"/>
    <lineage>
        <taxon>Bacteria</taxon>
        <taxon>Pseudomonadati</taxon>
        <taxon>Pseudomonadota</taxon>
        <taxon>Alphaproteobacteria</taxon>
        <taxon>Rhodobacterales</taxon>
        <taxon>Paracoccaceae</taxon>
        <taxon>Paracoccus</taxon>
    </lineage>
</organism>
<dbReference type="InterPro" id="IPR000064">
    <property type="entry name" value="NLP_P60_dom"/>
</dbReference>
<protein>
    <submittedName>
        <fullName evidence="6">Peptidoglycan endopeptidase</fullName>
    </submittedName>
</protein>
<keyword evidence="3" id="KW-0378">Hydrolase</keyword>
<dbReference type="EMBL" id="SRPG01000048">
    <property type="protein sequence ID" value="TGN62340.1"/>
    <property type="molecule type" value="Genomic_DNA"/>
</dbReference>
<evidence type="ECO:0000256" key="1">
    <source>
        <dbReference type="ARBA" id="ARBA00007074"/>
    </source>
</evidence>
<evidence type="ECO:0000313" key="6">
    <source>
        <dbReference type="EMBL" id="TGN62340.1"/>
    </source>
</evidence>
<dbReference type="GO" id="GO:0006508">
    <property type="term" value="P:proteolysis"/>
    <property type="evidence" value="ECO:0007669"/>
    <property type="project" value="UniProtKB-KW"/>
</dbReference>
<keyword evidence="2" id="KW-0645">Protease</keyword>
<name>A0A4Z1CBX9_9RHOB</name>
<dbReference type="SUPFAM" id="SSF54001">
    <property type="entry name" value="Cysteine proteinases"/>
    <property type="match status" value="1"/>
</dbReference>
<comment type="similarity">
    <text evidence="1">Belongs to the peptidase C40 family.</text>
</comment>
<dbReference type="GO" id="GO:0008234">
    <property type="term" value="F:cysteine-type peptidase activity"/>
    <property type="evidence" value="ECO:0007669"/>
    <property type="project" value="UniProtKB-KW"/>
</dbReference>